<evidence type="ECO:0000313" key="2">
    <source>
        <dbReference type="EMBL" id="ACV36507.1"/>
    </source>
</evidence>
<organism evidence="2">
    <name type="scientific">Accumulibacter regalis</name>
    <dbReference type="NCBI Taxonomy" id="522306"/>
    <lineage>
        <taxon>Bacteria</taxon>
        <taxon>Pseudomonadati</taxon>
        <taxon>Pseudomonadota</taxon>
        <taxon>Betaproteobacteria</taxon>
        <taxon>Candidatus Accumulibacter</taxon>
    </lineage>
</organism>
<dbReference type="Pfam" id="PF13470">
    <property type="entry name" value="PIN_3"/>
    <property type="match status" value="1"/>
</dbReference>
<dbReference type="InterPro" id="IPR002716">
    <property type="entry name" value="PIN_dom"/>
</dbReference>
<evidence type="ECO:0000259" key="1">
    <source>
        <dbReference type="SMART" id="SM00670"/>
    </source>
</evidence>
<dbReference type="HOGENOM" id="CLU_116617_3_1_4"/>
<dbReference type="KEGG" id="app:CAP2UW1_3238"/>
<feature type="domain" description="PIN" evidence="1">
    <location>
        <begin position="17"/>
        <end position="131"/>
    </location>
</feature>
<gene>
    <name evidence="2" type="ordered locus">CAP2UW1_3238</name>
</gene>
<dbReference type="SMART" id="SM00670">
    <property type="entry name" value="PINc"/>
    <property type="match status" value="1"/>
</dbReference>
<dbReference type="InterPro" id="IPR002850">
    <property type="entry name" value="PIN_toxin-like"/>
</dbReference>
<reference evidence="2" key="1">
    <citation type="submission" date="2009-08" db="EMBL/GenBank/DDBJ databases">
        <authorList>
            <consortium name="US DOE Joint Genome Institute"/>
            <person name="Lucas S."/>
            <person name="Copeland A."/>
            <person name="Lapidus A."/>
            <person name="Glavina del Rio T."/>
            <person name="Dalin E."/>
            <person name="Tice H."/>
            <person name="Bruce D."/>
            <person name="Barry K."/>
            <person name="Pitluck S."/>
            <person name="Lowry S."/>
            <person name="Larimer F."/>
            <person name="Land M."/>
            <person name="Hauser L."/>
            <person name="Kyrpides N."/>
            <person name="Ivanova N."/>
            <person name="McMahon K.D."/>
            <person name="Hugenholtz P."/>
        </authorList>
    </citation>
    <scope>NUCLEOTIDE SEQUENCE</scope>
    <source>
        <strain evidence="2">UW-1</strain>
    </source>
</reference>
<name>C7RVN4_ACCRE</name>
<dbReference type="NCBIfam" id="TIGR00305">
    <property type="entry name" value="putative toxin-antitoxin system toxin component, PIN family"/>
    <property type="match status" value="1"/>
</dbReference>
<proteinExistence type="predicted"/>
<dbReference type="AlphaFoldDB" id="C7RVN4"/>
<dbReference type="PANTHER" id="PTHR34610">
    <property type="entry name" value="SSL7007 PROTEIN"/>
    <property type="match status" value="1"/>
</dbReference>
<dbReference type="InterPro" id="IPR029060">
    <property type="entry name" value="PIN-like_dom_sf"/>
</dbReference>
<dbReference type="eggNOG" id="COG1569">
    <property type="taxonomic scope" value="Bacteria"/>
</dbReference>
<sequence>MAGRAKGIVVEGVVVGMRFILDTNILVAALIARGTPPDQLYEAWRDGRFTLITSELQIEEIRRVTRREGIRFRIHPAEAGRLVNDLRRLATVVGNLPTVDASPDPYDNFLLAMAQAAQADILVTGDKRDLLALSRHQGTRILTARNALDLLRG</sequence>
<dbReference type="SUPFAM" id="SSF88723">
    <property type="entry name" value="PIN domain-like"/>
    <property type="match status" value="1"/>
</dbReference>
<protein>
    <submittedName>
        <fullName evidence="2">PilT protein domain protein</fullName>
    </submittedName>
</protein>
<accession>C7RVN4</accession>
<dbReference type="EMBL" id="CP001715">
    <property type="protein sequence ID" value="ACV36507.1"/>
    <property type="molecule type" value="Genomic_DNA"/>
</dbReference>
<dbReference type="STRING" id="522306.CAP2UW1_3238"/>
<dbReference type="Gene3D" id="3.40.50.1010">
    <property type="entry name" value="5'-nuclease"/>
    <property type="match status" value="1"/>
</dbReference>
<reference evidence="2" key="2">
    <citation type="submission" date="2009-09" db="EMBL/GenBank/DDBJ databases">
        <title>Complete sequence of chromosome of Candidatus Accumulibacter phosphatis clade IIA str. UW-1.</title>
        <authorList>
            <consortium name="US DOE Joint Genome Institute"/>
            <person name="Martin H.G."/>
            <person name="Ivanova N."/>
            <person name="Kunin V."/>
            <person name="Warnecke F."/>
            <person name="Barry K."/>
            <person name="He S."/>
            <person name="Salamov A."/>
            <person name="Szeto E."/>
            <person name="Dalin E."/>
            <person name="Pangilinan J.L."/>
            <person name="Lapidus A."/>
            <person name="Lowry S."/>
            <person name="Kyrpides N.C."/>
            <person name="McMahon K.D."/>
            <person name="Hugenholtz P."/>
        </authorList>
    </citation>
    <scope>NUCLEOTIDE SEQUENCE [LARGE SCALE GENOMIC DNA]</scope>
    <source>
        <strain evidence="2">UW-1</strain>
    </source>
</reference>
<dbReference type="PANTHER" id="PTHR34610:SF4">
    <property type="entry name" value="SLL8027 PROTEIN"/>
    <property type="match status" value="1"/>
</dbReference>